<keyword evidence="8" id="KW-0784">Thiamine biosynthesis</keyword>
<sequence length="378" mass="41179">MNRRTFLQVSAAGVVTASTLGRTGVASAEAYPKFTWISPRGTLEVLDDYPYWIGKKMGYFSDLGIETDMQPGPSDGTATVKFVDVGQADMGFPSPGVFSFGLENGMKLKSAFHMGAKDTFSLAFRKGEGTNDLKTLEGKTILLGSAAWQSIVDPMLAVQGVDVTKVKYAEAGWPTWGTALAAGQGDAALSWEGLRAEWIGSKLEFEYWLGVQHSPLFANTFVVRAADLEDPDKKAFLDKYLRAWAMGLEFGYHNPRAAVEAVFEQFPTLATNIGPDLGTTSILQQITVFRGDMDKRAGWGDHDMGAWQTFFDKIYELKQVSNPIKAEDVCSNACIAAANDFDHAKVKADADAYKLSDAFAAIDVENVKAHLYDQAVKG</sequence>
<protein>
    <recommendedName>
        <fullName evidence="10">Thiamine pyrimidine synthase</fullName>
    </recommendedName>
</protein>
<comment type="pathway">
    <text evidence="2">Cofactor biosynthesis; thiamine diphosphate biosynthesis.</text>
</comment>
<evidence type="ECO:0000256" key="4">
    <source>
        <dbReference type="ARBA" id="ARBA00011738"/>
    </source>
</evidence>
<dbReference type="InterPro" id="IPR015168">
    <property type="entry name" value="SsuA/THI5"/>
</dbReference>
<keyword evidence="7" id="KW-0663">Pyridoxal phosphate</keyword>
<dbReference type="RefSeq" id="WP_367721561.1">
    <property type="nucleotide sequence ID" value="NZ_JBFOCI010000001.1"/>
</dbReference>
<evidence type="ECO:0000313" key="14">
    <source>
        <dbReference type="Proteomes" id="UP001556196"/>
    </source>
</evidence>
<evidence type="ECO:0000256" key="8">
    <source>
        <dbReference type="ARBA" id="ARBA00022977"/>
    </source>
</evidence>
<reference evidence="13 14" key="1">
    <citation type="submission" date="2024-06" db="EMBL/GenBank/DDBJ databases">
        <authorList>
            <person name="Tuo L."/>
        </authorList>
    </citation>
    <scope>NUCLEOTIDE SEQUENCE [LARGE SCALE GENOMIC DNA]</scope>
    <source>
        <strain evidence="13 14">ZMM04-5</strain>
    </source>
</reference>
<dbReference type="SUPFAM" id="SSF53850">
    <property type="entry name" value="Periplasmic binding protein-like II"/>
    <property type="match status" value="1"/>
</dbReference>
<evidence type="ECO:0000256" key="2">
    <source>
        <dbReference type="ARBA" id="ARBA00004948"/>
    </source>
</evidence>
<keyword evidence="5" id="KW-0808">Transferase</keyword>
<evidence type="ECO:0000256" key="10">
    <source>
        <dbReference type="ARBA" id="ARBA00033171"/>
    </source>
</evidence>
<comment type="function">
    <text evidence="1">Responsible for the formation of the pyrimidine heterocycle in the thiamine biosynthesis pathway. Catalyzes the formation of hydroxymethylpyrimidine phosphate (HMP-P) from histidine and pyridoxal phosphate (PLP). The protein uses PLP and the active site histidine to form HMP-P, generating an inactive enzyme. The enzyme can only undergo a single turnover, which suggests it is a suicide enzyme.</text>
</comment>
<feature type="domain" description="SsuA/THI5-like" evidence="12">
    <location>
        <begin position="50"/>
        <end position="258"/>
    </location>
</feature>
<name>A0ABV3QTW1_9HYPH</name>
<dbReference type="InterPro" id="IPR027939">
    <property type="entry name" value="NMT1/THI5"/>
</dbReference>
<proteinExistence type="inferred from homology"/>
<comment type="caution">
    <text evidence="13">The sequence shown here is derived from an EMBL/GenBank/DDBJ whole genome shotgun (WGS) entry which is preliminary data.</text>
</comment>
<dbReference type="PANTHER" id="PTHR31528:SF1">
    <property type="entry name" value="4-AMINO-5-HYDROXYMETHYL-2-METHYLPYRIMIDINE PHOSPHATE SYNTHASE THI11-RELATED"/>
    <property type="match status" value="1"/>
</dbReference>
<evidence type="ECO:0000256" key="11">
    <source>
        <dbReference type="ARBA" id="ARBA00048179"/>
    </source>
</evidence>
<evidence type="ECO:0000256" key="6">
    <source>
        <dbReference type="ARBA" id="ARBA00022723"/>
    </source>
</evidence>
<keyword evidence="14" id="KW-1185">Reference proteome</keyword>
<evidence type="ECO:0000256" key="3">
    <source>
        <dbReference type="ARBA" id="ARBA00009406"/>
    </source>
</evidence>
<comment type="similarity">
    <text evidence="3">Belongs to the NMT1/THI5 family.</text>
</comment>
<comment type="catalytic activity">
    <reaction evidence="11">
        <text>N(6)-(pyridoxal phosphate)-L-lysyl-[4-amino-5-hydroxymethyl-2-methylpyrimidine phosphate synthase] + L-histidyl-[4-amino-5-hydroxymethyl-2-methylpyrimidine phosphate synthase] + 2 Fe(3+) + 4 H2O = L-lysyl-[4-amino-5-hydroxymethyl-2-methylpyrimidine phosphate synthase] + (2S)-2-amino-5-hydroxy-4-oxopentanoyl-[4-amino-5-hydroxymethyl-2-methylpyrimidine phosphate synthase] + 4-amino-2-methyl-5-(phosphooxymethyl)pyrimidine + 3-oxopropanoate + 2 Fe(2+) + 2 H(+)</text>
        <dbReference type="Rhea" id="RHEA:65756"/>
        <dbReference type="Rhea" id="RHEA-COMP:16892"/>
        <dbReference type="Rhea" id="RHEA-COMP:16893"/>
        <dbReference type="Rhea" id="RHEA-COMP:16894"/>
        <dbReference type="Rhea" id="RHEA-COMP:16895"/>
        <dbReference type="ChEBI" id="CHEBI:15377"/>
        <dbReference type="ChEBI" id="CHEBI:15378"/>
        <dbReference type="ChEBI" id="CHEBI:29033"/>
        <dbReference type="ChEBI" id="CHEBI:29034"/>
        <dbReference type="ChEBI" id="CHEBI:29969"/>
        <dbReference type="ChEBI" id="CHEBI:29979"/>
        <dbReference type="ChEBI" id="CHEBI:33190"/>
        <dbReference type="ChEBI" id="CHEBI:58354"/>
        <dbReference type="ChEBI" id="CHEBI:143915"/>
        <dbReference type="ChEBI" id="CHEBI:157692"/>
    </reaction>
    <physiologicalReaction direction="left-to-right" evidence="11">
        <dbReference type="Rhea" id="RHEA:65757"/>
    </physiologicalReaction>
</comment>
<organism evidence="13 14">
    <name type="scientific">Mesorhizobium marinum</name>
    <dbReference type="NCBI Taxonomy" id="3228790"/>
    <lineage>
        <taxon>Bacteria</taxon>
        <taxon>Pseudomonadati</taxon>
        <taxon>Pseudomonadota</taxon>
        <taxon>Alphaproteobacteria</taxon>
        <taxon>Hyphomicrobiales</taxon>
        <taxon>Phyllobacteriaceae</taxon>
        <taxon>Mesorhizobium</taxon>
    </lineage>
</organism>
<evidence type="ECO:0000259" key="12">
    <source>
        <dbReference type="Pfam" id="PF09084"/>
    </source>
</evidence>
<dbReference type="Pfam" id="PF09084">
    <property type="entry name" value="NMT1"/>
    <property type="match status" value="1"/>
</dbReference>
<dbReference type="PANTHER" id="PTHR31528">
    <property type="entry name" value="4-AMINO-5-HYDROXYMETHYL-2-METHYLPYRIMIDINE PHOSPHATE SYNTHASE THI11-RELATED"/>
    <property type="match status" value="1"/>
</dbReference>
<dbReference type="Proteomes" id="UP001556196">
    <property type="component" value="Unassembled WGS sequence"/>
</dbReference>
<evidence type="ECO:0000313" key="13">
    <source>
        <dbReference type="EMBL" id="MEW9804509.1"/>
    </source>
</evidence>
<evidence type="ECO:0000256" key="9">
    <source>
        <dbReference type="ARBA" id="ARBA00023004"/>
    </source>
</evidence>
<keyword evidence="9" id="KW-0408">Iron</keyword>
<evidence type="ECO:0000256" key="5">
    <source>
        <dbReference type="ARBA" id="ARBA00022679"/>
    </source>
</evidence>
<dbReference type="Gene3D" id="3.40.190.10">
    <property type="entry name" value="Periplasmic binding protein-like II"/>
    <property type="match status" value="2"/>
</dbReference>
<keyword evidence="6" id="KW-0479">Metal-binding</keyword>
<dbReference type="PROSITE" id="PS51318">
    <property type="entry name" value="TAT"/>
    <property type="match status" value="1"/>
</dbReference>
<dbReference type="InterPro" id="IPR006311">
    <property type="entry name" value="TAT_signal"/>
</dbReference>
<evidence type="ECO:0000256" key="1">
    <source>
        <dbReference type="ARBA" id="ARBA00003469"/>
    </source>
</evidence>
<accession>A0ABV3QTW1</accession>
<gene>
    <name evidence="13" type="ORF">ABUE31_00735</name>
</gene>
<comment type="subunit">
    <text evidence="4">Homodimer.</text>
</comment>
<evidence type="ECO:0000256" key="7">
    <source>
        <dbReference type="ARBA" id="ARBA00022898"/>
    </source>
</evidence>
<dbReference type="EMBL" id="JBFOCI010000001">
    <property type="protein sequence ID" value="MEW9804509.1"/>
    <property type="molecule type" value="Genomic_DNA"/>
</dbReference>